<dbReference type="AlphaFoldDB" id="A0A0H2L6E0"/>
<comment type="caution">
    <text evidence="8">The sequence shown here is derived from an EMBL/GenBank/DDBJ whole genome shotgun (WGS) entry which is preliminary data.</text>
</comment>
<evidence type="ECO:0000313" key="8">
    <source>
        <dbReference type="EMBL" id="KLN35772.1"/>
    </source>
</evidence>
<keyword evidence="1 6" id="KW-0285">Flavoprotein</keyword>
<dbReference type="PATRIC" id="fig|264251.5.peg.1159"/>
<accession>A0A0H2L6E0</accession>
<evidence type="ECO:0000256" key="3">
    <source>
        <dbReference type="ARBA" id="ARBA00023002"/>
    </source>
</evidence>
<evidence type="ECO:0000259" key="7">
    <source>
        <dbReference type="Pfam" id="PF00296"/>
    </source>
</evidence>
<evidence type="ECO:0000256" key="5">
    <source>
        <dbReference type="ARBA" id="ARBA00033748"/>
    </source>
</evidence>
<gene>
    <name evidence="8" type="ORF">FB00_05650</name>
</gene>
<evidence type="ECO:0000256" key="2">
    <source>
        <dbReference type="ARBA" id="ARBA00022643"/>
    </source>
</evidence>
<dbReference type="GO" id="GO:0004497">
    <property type="term" value="F:monooxygenase activity"/>
    <property type="evidence" value="ECO:0007669"/>
    <property type="project" value="UniProtKB-KW"/>
</dbReference>
<sequence length="446" mass="48497">MSAPTPPSATGTSRRELHLAAFFPFGPHYDWTSVADPTTYYDAETYAALARSAERGLFSAMFLGDSQRLREHLGRVNDTVVTGRPDQLVLFAHLAARTRHLGFVATLNTTFMAPADLAARVATVDRLSGGRAGWNVVTTNDAWTGANFRRGGYLARSERYRSAEEHLAIVHALWDADQGATVRRTGAHHDVVAAATLPPSVQGAPVIFQAGESDEGRDFAARHAEGIFSRYLEPAPAAAFAADLRRRLVAHGRPADDLRIFPAASVTLADTEAEAREKAEWFHRRTWTDRMVVAVIEAVWGRDLSWLDPDGPLPDVDPVSAEQTRTHGVVNSRDNPVETAAAWRRLSAEQGLTVRGLVDSLHAAAAFVGTPSSVADRLAAAVRAGELDGLNLTPQSVPDGFDDVVDRLVPELQERGVYRTRYPGTTLRENLGLRAPVRHRLRAAAG</sequence>
<evidence type="ECO:0000256" key="1">
    <source>
        <dbReference type="ARBA" id="ARBA00022630"/>
    </source>
</evidence>
<reference evidence="8 9" key="1">
    <citation type="submission" date="2014-05" db="EMBL/GenBank/DDBJ databases">
        <title>Cellulosimicrobium funkei U11 genome.</title>
        <authorList>
            <person name="Hu C."/>
            <person name="Gong Y."/>
            <person name="Wan W."/>
            <person name="Jiang M."/>
        </authorList>
    </citation>
    <scope>NUCLEOTIDE SEQUENCE [LARGE SCALE GENOMIC DNA]</scope>
    <source>
        <strain evidence="8 9">U11</strain>
    </source>
</reference>
<dbReference type="InterPro" id="IPR051260">
    <property type="entry name" value="Diverse_substr_monoxygenases"/>
</dbReference>
<dbReference type="GO" id="GO:0016705">
    <property type="term" value="F:oxidoreductase activity, acting on paired donors, with incorporation or reduction of molecular oxygen"/>
    <property type="evidence" value="ECO:0007669"/>
    <property type="project" value="InterPro"/>
</dbReference>
<dbReference type="EMBL" id="JNBQ01000003">
    <property type="protein sequence ID" value="KLN35772.1"/>
    <property type="molecule type" value="Genomic_DNA"/>
</dbReference>
<proteinExistence type="inferred from homology"/>
<dbReference type="InterPro" id="IPR011251">
    <property type="entry name" value="Luciferase-like_dom"/>
</dbReference>
<dbReference type="STRING" id="264251.FB00_05650"/>
<dbReference type="SUPFAM" id="SSF51679">
    <property type="entry name" value="Bacterial luciferase-like"/>
    <property type="match status" value="1"/>
</dbReference>
<keyword evidence="2 6" id="KW-0288">FMN</keyword>
<evidence type="ECO:0000256" key="6">
    <source>
        <dbReference type="PIRSR" id="PIRSR000337-1"/>
    </source>
</evidence>
<feature type="binding site" evidence="6">
    <location>
        <position position="106"/>
    </location>
    <ligand>
        <name>FMN</name>
        <dbReference type="ChEBI" id="CHEBI:58210"/>
    </ligand>
</feature>
<feature type="binding site" evidence="6">
    <location>
        <position position="213"/>
    </location>
    <ligand>
        <name>FMN</name>
        <dbReference type="ChEBI" id="CHEBI:58210"/>
    </ligand>
</feature>
<evidence type="ECO:0000313" key="9">
    <source>
        <dbReference type="Proteomes" id="UP000035265"/>
    </source>
</evidence>
<protein>
    <submittedName>
        <fullName evidence="8">Nitrilotriacetate monooxygenase</fullName>
    </submittedName>
</protein>
<feature type="binding site" evidence="6">
    <location>
        <position position="65"/>
    </location>
    <ligand>
        <name>FMN</name>
        <dbReference type="ChEBI" id="CHEBI:58210"/>
    </ligand>
</feature>
<feature type="domain" description="Luciferase-like" evidence="7">
    <location>
        <begin position="42"/>
        <end position="385"/>
    </location>
</feature>
<feature type="binding site" evidence="6">
    <location>
        <position position="160"/>
    </location>
    <ligand>
        <name>FMN</name>
        <dbReference type="ChEBI" id="CHEBI:58210"/>
    </ligand>
</feature>
<dbReference type="Pfam" id="PF00296">
    <property type="entry name" value="Bac_luciferase"/>
    <property type="match status" value="1"/>
</dbReference>
<dbReference type="PANTHER" id="PTHR30011">
    <property type="entry name" value="ALKANESULFONATE MONOOXYGENASE-RELATED"/>
    <property type="match status" value="1"/>
</dbReference>
<evidence type="ECO:0000256" key="4">
    <source>
        <dbReference type="ARBA" id="ARBA00023033"/>
    </source>
</evidence>
<organism evidence="8 9">
    <name type="scientific">Cellulosimicrobium funkei</name>
    <dbReference type="NCBI Taxonomy" id="264251"/>
    <lineage>
        <taxon>Bacteria</taxon>
        <taxon>Bacillati</taxon>
        <taxon>Actinomycetota</taxon>
        <taxon>Actinomycetes</taxon>
        <taxon>Micrococcales</taxon>
        <taxon>Promicromonosporaceae</taxon>
        <taxon>Cellulosimicrobium</taxon>
    </lineage>
</organism>
<dbReference type="PIRSF" id="PIRSF000337">
    <property type="entry name" value="NTA_MOA"/>
    <property type="match status" value="1"/>
</dbReference>
<keyword evidence="4 8" id="KW-0503">Monooxygenase</keyword>
<dbReference type="InterPro" id="IPR036661">
    <property type="entry name" value="Luciferase-like_sf"/>
</dbReference>
<keyword evidence="9" id="KW-1185">Reference proteome</keyword>
<dbReference type="NCBIfam" id="TIGR03860">
    <property type="entry name" value="FMN_nitrolo"/>
    <property type="match status" value="1"/>
</dbReference>
<dbReference type="Gene3D" id="3.20.20.30">
    <property type="entry name" value="Luciferase-like domain"/>
    <property type="match status" value="1"/>
</dbReference>
<name>A0A0H2L6E0_9MICO</name>
<keyword evidence="3" id="KW-0560">Oxidoreductase</keyword>
<dbReference type="Proteomes" id="UP000035265">
    <property type="component" value="Unassembled WGS sequence"/>
</dbReference>
<dbReference type="RefSeq" id="WP_047231850.1">
    <property type="nucleotide sequence ID" value="NZ_JNBQ01000003.1"/>
</dbReference>
<dbReference type="InterPro" id="IPR016215">
    <property type="entry name" value="NTA_MOA"/>
</dbReference>
<dbReference type="PANTHER" id="PTHR30011:SF16">
    <property type="entry name" value="C2H2 FINGER DOMAIN TRANSCRIPTION FACTOR (EUROFUNG)-RELATED"/>
    <property type="match status" value="1"/>
</dbReference>
<comment type="similarity">
    <text evidence="5">Belongs to the NtaA/SnaA/DszA monooxygenase family.</text>
</comment>